<protein>
    <submittedName>
        <fullName evidence="5">Unannotated protein</fullName>
    </submittedName>
</protein>
<dbReference type="InterPro" id="IPR000821">
    <property type="entry name" value="Ala_racemase"/>
</dbReference>
<dbReference type="GO" id="GO:0008784">
    <property type="term" value="F:alanine racemase activity"/>
    <property type="evidence" value="ECO:0007669"/>
    <property type="project" value="TreeGrafter"/>
</dbReference>
<sequence length="66" mass="7397">MDQLIVEVTDGPEVRVGDEVVLLGAQEGEQIPAQEWADLLDTITYEVVCRLSTRIPRRYVSSGRHS</sequence>
<gene>
    <name evidence="5" type="ORF">UFOPK3914_02184</name>
</gene>
<dbReference type="GO" id="GO:0005829">
    <property type="term" value="C:cytosol"/>
    <property type="evidence" value="ECO:0007669"/>
    <property type="project" value="TreeGrafter"/>
</dbReference>
<dbReference type="GO" id="GO:0009252">
    <property type="term" value="P:peptidoglycan biosynthetic process"/>
    <property type="evidence" value="ECO:0007669"/>
    <property type="project" value="TreeGrafter"/>
</dbReference>
<name>A0A6J7P9A0_9ZZZZ</name>
<dbReference type="InterPro" id="IPR009006">
    <property type="entry name" value="Ala_racemase/Decarboxylase_C"/>
</dbReference>
<evidence type="ECO:0000256" key="3">
    <source>
        <dbReference type="ARBA" id="ARBA00023235"/>
    </source>
</evidence>
<reference evidence="5" key="1">
    <citation type="submission" date="2020-05" db="EMBL/GenBank/DDBJ databases">
        <authorList>
            <person name="Chiriac C."/>
            <person name="Salcher M."/>
            <person name="Ghai R."/>
            <person name="Kavagutti S V."/>
        </authorList>
    </citation>
    <scope>NUCLEOTIDE SEQUENCE</scope>
</reference>
<dbReference type="Pfam" id="PF00842">
    <property type="entry name" value="Ala_racemase_C"/>
    <property type="match status" value="1"/>
</dbReference>
<dbReference type="Gene3D" id="2.40.37.10">
    <property type="entry name" value="Lyase, Ornithine Decarboxylase, Chain A, domain 1"/>
    <property type="match status" value="1"/>
</dbReference>
<evidence type="ECO:0000313" key="5">
    <source>
        <dbReference type="EMBL" id="CAB5001711.1"/>
    </source>
</evidence>
<dbReference type="PANTHER" id="PTHR30511:SF0">
    <property type="entry name" value="ALANINE RACEMASE, CATABOLIC-RELATED"/>
    <property type="match status" value="1"/>
</dbReference>
<dbReference type="GO" id="GO:0030170">
    <property type="term" value="F:pyridoxal phosphate binding"/>
    <property type="evidence" value="ECO:0007669"/>
    <property type="project" value="TreeGrafter"/>
</dbReference>
<organism evidence="5">
    <name type="scientific">freshwater metagenome</name>
    <dbReference type="NCBI Taxonomy" id="449393"/>
    <lineage>
        <taxon>unclassified sequences</taxon>
        <taxon>metagenomes</taxon>
        <taxon>ecological metagenomes</taxon>
    </lineage>
</organism>
<dbReference type="AlphaFoldDB" id="A0A6J7P9A0"/>
<keyword evidence="2" id="KW-0663">Pyridoxal phosphate</keyword>
<evidence type="ECO:0000256" key="1">
    <source>
        <dbReference type="ARBA" id="ARBA00001933"/>
    </source>
</evidence>
<comment type="cofactor">
    <cofactor evidence="1">
        <name>pyridoxal 5'-phosphate</name>
        <dbReference type="ChEBI" id="CHEBI:597326"/>
    </cofactor>
</comment>
<feature type="domain" description="Alanine racemase C-terminal" evidence="4">
    <location>
        <begin position="1"/>
        <end position="60"/>
    </location>
</feature>
<accession>A0A6J7P9A0</accession>
<proteinExistence type="predicted"/>
<dbReference type="SMART" id="SM01005">
    <property type="entry name" value="Ala_racemase_C"/>
    <property type="match status" value="1"/>
</dbReference>
<evidence type="ECO:0000256" key="2">
    <source>
        <dbReference type="ARBA" id="ARBA00022898"/>
    </source>
</evidence>
<evidence type="ECO:0000259" key="4">
    <source>
        <dbReference type="SMART" id="SM01005"/>
    </source>
</evidence>
<dbReference type="SUPFAM" id="SSF50621">
    <property type="entry name" value="Alanine racemase C-terminal domain-like"/>
    <property type="match status" value="1"/>
</dbReference>
<dbReference type="PANTHER" id="PTHR30511">
    <property type="entry name" value="ALANINE RACEMASE"/>
    <property type="match status" value="1"/>
</dbReference>
<dbReference type="GO" id="GO:0030632">
    <property type="term" value="P:D-alanine biosynthetic process"/>
    <property type="evidence" value="ECO:0007669"/>
    <property type="project" value="TreeGrafter"/>
</dbReference>
<dbReference type="InterPro" id="IPR011079">
    <property type="entry name" value="Ala_racemase_C"/>
</dbReference>
<dbReference type="EMBL" id="CAFBOG010000322">
    <property type="protein sequence ID" value="CAB5001711.1"/>
    <property type="molecule type" value="Genomic_DNA"/>
</dbReference>
<keyword evidence="3" id="KW-0413">Isomerase</keyword>